<dbReference type="EMBL" id="QTSX02000067">
    <property type="protein sequence ID" value="KAJ9089077.1"/>
    <property type="molecule type" value="Genomic_DNA"/>
</dbReference>
<gene>
    <name evidence="1" type="primary">LRO1_1</name>
    <name evidence="1" type="ORF">DSO57_1016521</name>
</gene>
<dbReference type="EC" id="2.3.1.158" evidence="1"/>
<name>A0ACC2UQ61_9FUNG</name>
<accession>A0ACC2UQ61</accession>
<reference evidence="1" key="1">
    <citation type="submission" date="2022-04" db="EMBL/GenBank/DDBJ databases">
        <title>Genome of the entomopathogenic fungus Entomophthora muscae.</title>
        <authorList>
            <person name="Elya C."/>
            <person name="Lovett B.R."/>
            <person name="Lee E."/>
            <person name="Macias A.M."/>
            <person name="Hajek A.E."/>
            <person name="De Bivort B.L."/>
            <person name="Kasson M.T."/>
            <person name="De Fine Licht H.H."/>
            <person name="Stajich J.E."/>
        </authorList>
    </citation>
    <scope>NUCLEOTIDE SEQUENCE</scope>
    <source>
        <strain evidence="1">Berkeley</strain>
    </source>
</reference>
<comment type="caution">
    <text evidence="1">The sequence shown here is derived from an EMBL/GenBank/DDBJ whole genome shotgun (WGS) entry which is preliminary data.</text>
</comment>
<evidence type="ECO:0000313" key="2">
    <source>
        <dbReference type="Proteomes" id="UP001165960"/>
    </source>
</evidence>
<dbReference type="Proteomes" id="UP001165960">
    <property type="component" value="Unassembled WGS sequence"/>
</dbReference>
<proteinExistence type="predicted"/>
<keyword evidence="1" id="KW-0012">Acyltransferase</keyword>
<sequence>MCVEGWKKKRFNPAGLTVITREFNHTAVPIYEDIRGGPDTGDHIDILGNSRLTYDVLRIATGHEGDLKDRIESEIREISSRVPL</sequence>
<protein>
    <submittedName>
        <fullName evidence="1">Phospholipid:diacylglycerol acyltransferase</fullName>
        <ecNumber evidence="1">2.3.1.158</ecNumber>
    </submittedName>
</protein>
<organism evidence="1 2">
    <name type="scientific">Entomophthora muscae</name>
    <dbReference type="NCBI Taxonomy" id="34485"/>
    <lineage>
        <taxon>Eukaryota</taxon>
        <taxon>Fungi</taxon>
        <taxon>Fungi incertae sedis</taxon>
        <taxon>Zoopagomycota</taxon>
        <taxon>Entomophthoromycotina</taxon>
        <taxon>Entomophthoromycetes</taxon>
        <taxon>Entomophthorales</taxon>
        <taxon>Entomophthoraceae</taxon>
        <taxon>Entomophthora</taxon>
    </lineage>
</organism>
<evidence type="ECO:0000313" key="1">
    <source>
        <dbReference type="EMBL" id="KAJ9089077.1"/>
    </source>
</evidence>
<keyword evidence="2" id="KW-1185">Reference proteome</keyword>
<keyword evidence="1" id="KW-0808">Transferase</keyword>